<dbReference type="PANTHER" id="PTHR30514:SF1">
    <property type="entry name" value="HTH-TYPE TRANSCRIPTIONAL REGULATOR HEXR-RELATED"/>
    <property type="match status" value="1"/>
</dbReference>
<evidence type="ECO:0000259" key="4">
    <source>
        <dbReference type="PROSITE" id="PS51071"/>
    </source>
</evidence>
<dbReference type="Gene3D" id="1.10.10.10">
    <property type="entry name" value="Winged helix-like DNA-binding domain superfamily/Winged helix DNA-binding domain"/>
    <property type="match status" value="1"/>
</dbReference>
<dbReference type="InterPro" id="IPR046348">
    <property type="entry name" value="SIS_dom_sf"/>
</dbReference>
<dbReference type="InterPro" id="IPR001347">
    <property type="entry name" value="SIS_dom"/>
</dbReference>
<dbReference type="EMBL" id="JAUSUR010000004">
    <property type="protein sequence ID" value="MDQ0361811.1"/>
    <property type="molecule type" value="Genomic_DNA"/>
</dbReference>
<dbReference type="GO" id="GO:0003677">
    <property type="term" value="F:DNA binding"/>
    <property type="evidence" value="ECO:0007669"/>
    <property type="project" value="UniProtKB-KW"/>
</dbReference>
<dbReference type="SUPFAM" id="SSF46689">
    <property type="entry name" value="Homeodomain-like"/>
    <property type="match status" value="1"/>
</dbReference>
<dbReference type="PANTHER" id="PTHR30514">
    <property type="entry name" value="GLUCOKINASE"/>
    <property type="match status" value="1"/>
</dbReference>
<dbReference type="InterPro" id="IPR000281">
    <property type="entry name" value="HTH_RpiR"/>
</dbReference>
<dbReference type="SUPFAM" id="SSF53697">
    <property type="entry name" value="SIS domain"/>
    <property type="match status" value="1"/>
</dbReference>
<organism evidence="6 7">
    <name type="scientific">Breznakia pachnodae</name>
    <dbReference type="NCBI Taxonomy" id="265178"/>
    <lineage>
        <taxon>Bacteria</taxon>
        <taxon>Bacillati</taxon>
        <taxon>Bacillota</taxon>
        <taxon>Erysipelotrichia</taxon>
        <taxon>Erysipelotrichales</taxon>
        <taxon>Erysipelotrichaceae</taxon>
        <taxon>Breznakia</taxon>
    </lineage>
</organism>
<dbReference type="InterPro" id="IPR036388">
    <property type="entry name" value="WH-like_DNA-bd_sf"/>
</dbReference>
<sequence length="285" mass="32481">MSFFLELQKNKNSTPIEKAITNFIINYPNQVIEMTMEDLAKSTYTSRSTIARFCKKQGYDGFNNLKMQLAIELNLFLKGEETTLSSLPFEKGDESSEIVDKIISQSTFSISETIRSNPIEKIENLADKILAADHVVFLGVQFSGVVAYDAHLKFSRIGLHSKYFTVESDILTYSYFASPNDVVFLLSYSGETSVMLEAAKHIKNRGSYMVSITKNYKNSLLDYCNLNMYINSIDDPNNNLSLSSRIATLGLIDVIYGILFNEQNENFYDRLMKINKLYKKDFGNY</sequence>
<keyword evidence="3" id="KW-0804">Transcription</keyword>
<keyword evidence="1" id="KW-0805">Transcription regulation</keyword>
<dbReference type="PROSITE" id="PS51464">
    <property type="entry name" value="SIS"/>
    <property type="match status" value="1"/>
</dbReference>
<evidence type="ECO:0000259" key="5">
    <source>
        <dbReference type="PROSITE" id="PS51464"/>
    </source>
</evidence>
<feature type="domain" description="SIS" evidence="5">
    <location>
        <begin position="125"/>
        <end position="265"/>
    </location>
</feature>
<proteinExistence type="predicted"/>
<evidence type="ECO:0000313" key="6">
    <source>
        <dbReference type="EMBL" id="MDQ0361811.1"/>
    </source>
</evidence>
<dbReference type="InterPro" id="IPR009057">
    <property type="entry name" value="Homeodomain-like_sf"/>
</dbReference>
<dbReference type="PROSITE" id="PS51071">
    <property type="entry name" value="HTH_RPIR"/>
    <property type="match status" value="1"/>
</dbReference>
<evidence type="ECO:0000313" key="7">
    <source>
        <dbReference type="Proteomes" id="UP001230220"/>
    </source>
</evidence>
<accession>A0ABU0E4R2</accession>
<evidence type="ECO:0000256" key="2">
    <source>
        <dbReference type="ARBA" id="ARBA00023125"/>
    </source>
</evidence>
<dbReference type="InterPro" id="IPR035472">
    <property type="entry name" value="RpiR-like_SIS"/>
</dbReference>
<dbReference type="CDD" id="cd05013">
    <property type="entry name" value="SIS_RpiR"/>
    <property type="match status" value="1"/>
</dbReference>
<evidence type="ECO:0000256" key="1">
    <source>
        <dbReference type="ARBA" id="ARBA00023015"/>
    </source>
</evidence>
<dbReference type="Pfam" id="PF01418">
    <property type="entry name" value="HTH_6"/>
    <property type="match status" value="1"/>
</dbReference>
<keyword evidence="7" id="KW-1185">Reference proteome</keyword>
<dbReference type="Gene3D" id="3.40.50.10490">
    <property type="entry name" value="Glucose-6-phosphate isomerase like protein, domain 1"/>
    <property type="match status" value="1"/>
</dbReference>
<dbReference type="Pfam" id="PF01380">
    <property type="entry name" value="SIS"/>
    <property type="match status" value="1"/>
</dbReference>
<comment type="caution">
    <text evidence="6">The sequence shown here is derived from an EMBL/GenBank/DDBJ whole genome shotgun (WGS) entry which is preliminary data.</text>
</comment>
<feature type="domain" description="HTH rpiR-type" evidence="4">
    <location>
        <begin position="1"/>
        <end position="76"/>
    </location>
</feature>
<name>A0ABU0E4R2_9FIRM</name>
<dbReference type="RefSeq" id="WP_307408864.1">
    <property type="nucleotide sequence ID" value="NZ_JAUSUR010000004.1"/>
</dbReference>
<reference evidence="6 7" key="1">
    <citation type="submission" date="2023-07" db="EMBL/GenBank/DDBJ databases">
        <title>Genomic Encyclopedia of Type Strains, Phase IV (KMG-IV): sequencing the most valuable type-strain genomes for metagenomic binning, comparative biology and taxonomic classification.</title>
        <authorList>
            <person name="Goeker M."/>
        </authorList>
    </citation>
    <scope>NUCLEOTIDE SEQUENCE [LARGE SCALE GENOMIC DNA]</scope>
    <source>
        <strain evidence="6 7">DSM 16784</strain>
    </source>
</reference>
<dbReference type="InterPro" id="IPR047640">
    <property type="entry name" value="RpiR-like"/>
</dbReference>
<protein>
    <submittedName>
        <fullName evidence="6">DNA-binding MurR/RpiR family transcriptional regulator</fullName>
    </submittedName>
</protein>
<gene>
    <name evidence="6" type="ORF">J2S15_002561</name>
</gene>
<keyword evidence="2 6" id="KW-0238">DNA-binding</keyword>
<dbReference type="Proteomes" id="UP001230220">
    <property type="component" value="Unassembled WGS sequence"/>
</dbReference>
<evidence type="ECO:0000256" key="3">
    <source>
        <dbReference type="ARBA" id="ARBA00023163"/>
    </source>
</evidence>